<protein>
    <submittedName>
        <fullName evidence="1">Uncharacterized protein</fullName>
    </submittedName>
</protein>
<dbReference type="AlphaFoldDB" id="A0AAV7RQ72"/>
<evidence type="ECO:0000313" key="1">
    <source>
        <dbReference type="EMBL" id="KAJ1154118.1"/>
    </source>
</evidence>
<organism evidence="1 2">
    <name type="scientific">Pleurodeles waltl</name>
    <name type="common">Iberian ribbed newt</name>
    <dbReference type="NCBI Taxonomy" id="8319"/>
    <lineage>
        <taxon>Eukaryota</taxon>
        <taxon>Metazoa</taxon>
        <taxon>Chordata</taxon>
        <taxon>Craniata</taxon>
        <taxon>Vertebrata</taxon>
        <taxon>Euteleostomi</taxon>
        <taxon>Amphibia</taxon>
        <taxon>Batrachia</taxon>
        <taxon>Caudata</taxon>
        <taxon>Salamandroidea</taxon>
        <taxon>Salamandridae</taxon>
        <taxon>Pleurodelinae</taxon>
        <taxon>Pleurodeles</taxon>
    </lineage>
</organism>
<evidence type="ECO:0000313" key="2">
    <source>
        <dbReference type="Proteomes" id="UP001066276"/>
    </source>
</evidence>
<dbReference type="EMBL" id="JANPWB010000009">
    <property type="protein sequence ID" value="KAJ1154118.1"/>
    <property type="molecule type" value="Genomic_DNA"/>
</dbReference>
<name>A0AAV7RQ72_PLEWA</name>
<reference evidence="1" key="1">
    <citation type="journal article" date="2022" name="bioRxiv">
        <title>Sequencing and chromosome-scale assembly of the giantPleurodeles waltlgenome.</title>
        <authorList>
            <person name="Brown T."/>
            <person name="Elewa A."/>
            <person name="Iarovenko S."/>
            <person name="Subramanian E."/>
            <person name="Araus A.J."/>
            <person name="Petzold A."/>
            <person name="Susuki M."/>
            <person name="Suzuki K.-i.T."/>
            <person name="Hayashi T."/>
            <person name="Toyoda A."/>
            <person name="Oliveira C."/>
            <person name="Osipova E."/>
            <person name="Leigh N.D."/>
            <person name="Simon A."/>
            <person name="Yun M.H."/>
        </authorList>
    </citation>
    <scope>NUCLEOTIDE SEQUENCE</scope>
    <source>
        <strain evidence="1">20211129_DDA</strain>
        <tissue evidence="1">Liver</tissue>
    </source>
</reference>
<comment type="caution">
    <text evidence="1">The sequence shown here is derived from an EMBL/GenBank/DDBJ whole genome shotgun (WGS) entry which is preliminary data.</text>
</comment>
<sequence length="154" mass="16021">MAALTAFVGDSVLTLEILAADAEIARISVNQHCGLDRPQAGMLGAALAGESEHGGVRLGHRDTTEAGGGSQIARTGQHCGLDRPGAGVLGSVPGWRVGALRCPTRTQGCHGGWWRESEWMLAVAGRSAIKSPEGTELARREVGCGESRPCCLHL</sequence>
<dbReference type="Proteomes" id="UP001066276">
    <property type="component" value="Chromosome 5"/>
</dbReference>
<accession>A0AAV7RQ72</accession>
<gene>
    <name evidence="1" type="ORF">NDU88_006874</name>
</gene>
<keyword evidence="2" id="KW-1185">Reference proteome</keyword>
<proteinExistence type="predicted"/>